<comment type="catalytic activity">
    <reaction evidence="9">
        <text>ATP + H2O = ADP + phosphate + H(+)</text>
        <dbReference type="Rhea" id="RHEA:13065"/>
        <dbReference type="ChEBI" id="CHEBI:15377"/>
        <dbReference type="ChEBI" id="CHEBI:15378"/>
        <dbReference type="ChEBI" id="CHEBI:30616"/>
        <dbReference type="ChEBI" id="CHEBI:43474"/>
        <dbReference type="ChEBI" id="CHEBI:456216"/>
        <dbReference type="EC" id="3.6.4.13"/>
    </reaction>
</comment>
<dbReference type="EMBL" id="RBNI01000050">
    <property type="protein sequence ID" value="RUP52346.1"/>
    <property type="molecule type" value="Genomic_DNA"/>
</dbReference>
<dbReference type="InterPro" id="IPR047187">
    <property type="entry name" value="SF1_C_Upf1"/>
</dbReference>
<dbReference type="Gene3D" id="3.40.50.300">
    <property type="entry name" value="P-loop containing nucleotide triphosphate hydrolases"/>
    <property type="match status" value="1"/>
</dbReference>
<dbReference type="CDD" id="cd18808">
    <property type="entry name" value="SF1_C_Upf1"/>
    <property type="match status" value="1"/>
</dbReference>
<evidence type="ECO:0000256" key="5">
    <source>
        <dbReference type="ARBA" id="ARBA00022723"/>
    </source>
</evidence>
<gene>
    <name evidence="12" type="ORF">BC936DRAFT_146171</name>
</gene>
<dbReference type="InterPro" id="IPR027417">
    <property type="entry name" value="P-loop_NTPase"/>
</dbReference>
<evidence type="ECO:0000256" key="8">
    <source>
        <dbReference type="ARBA" id="ARBA00023158"/>
    </source>
</evidence>
<keyword evidence="6 10" id="KW-0863">Zinc-finger</keyword>
<dbReference type="InterPro" id="IPR041677">
    <property type="entry name" value="DNA2/NAM7_AAA_11"/>
</dbReference>
<reference evidence="12 13" key="1">
    <citation type="journal article" date="2018" name="New Phytol.">
        <title>Phylogenomics of Endogonaceae and evolution of mycorrhizas within Mucoromycota.</title>
        <authorList>
            <person name="Chang Y."/>
            <person name="Desiro A."/>
            <person name="Na H."/>
            <person name="Sandor L."/>
            <person name="Lipzen A."/>
            <person name="Clum A."/>
            <person name="Barry K."/>
            <person name="Grigoriev I.V."/>
            <person name="Martin F.M."/>
            <person name="Stajich J.E."/>
            <person name="Smith M.E."/>
            <person name="Bonito G."/>
            <person name="Spatafora J.W."/>
        </authorList>
    </citation>
    <scope>NUCLEOTIDE SEQUENCE [LARGE SCALE GENOMIC DNA]</scope>
    <source>
        <strain evidence="12 13">GMNB39</strain>
    </source>
</reference>
<dbReference type="SUPFAM" id="SSF52540">
    <property type="entry name" value="P-loop containing nucleoside triphosphate hydrolases"/>
    <property type="match status" value="1"/>
</dbReference>
<dbReference type="InterPro" id="IPR041679">
    <property type="entry name" value="DNA2/NAM7-like_C"/>
</dbReference>
<name>A0A433DNR8_9FUNG</name>
<dbReference type="GO" id="GO:0005737">
    <property type="term" value="C:cytoplasm"/>
    <property type="evidence" value="ECO:0007669"/>
    <property type="project" value="UniProtKB-SubCell"/>
</dbReference>
<feature type="domain" description="C2H2-type" evidence="11">
    <location>
        <begin position="66"/>
        <end position="95"/>
    </location>
</feature>
<evidence type="ECO:0000259" key="11">
    <source>
        <dbReference type="PROSITE" id="PS50157"/>
    </source>
</evidence>
<dbReference type="SMART" id="SM00451">
    <property type="entry name" value="ZnF_U1"/>
    <property type="match status" value="3"/>
</dbReference>
<dbReference type="GO" id="GO:0031047">
    <property type="term" value="P:regulatory ncRNA-mediated gene silencing"/>
    <property type="evidence" value="ECO:0007669"/>
    <property type="project" value="UniProtKB-KW"/>
</dbReference>
<comment type="similarity">
    <text evidence="2">Belongs to the DNA2/NAM7 helicase family. SDE3 subfamily.</text>
</comment>
<protein>
    <recommendedName>
        <fullName evidence="3">RNA helicase</fullName>
        <ecNumber evidence="3">3.6.4.13</ecNumber>
    </recommendedName>
</protein>
<dbReference type="PROSITE" id="PS50157">
    <property type="entry name" value="ZINC_FINGER_C2H2_2"/>
    <property type="match status" value="1"/>
</dbReference>
<keyword evidence="4" id="KW-0963">Cytoplasm</keyword>
<dbReference type="PROSITE" id="PS00028">
    <property type="entry name" value="ZINC_FINGER_C2H2_1"/>
    <property type="match status" value="3"/>
</dbReference>
<evidence type="ECO:0000256" key="2">
    <source>
        <dbReference type="ARBA" id="ARBA00005601"/>
    </source>
</evidence>
<dbReference type="Pfam" id="PF13087">
    <property type="entry name" value="AAA_12"/>
    <property type="match status" value="1"/>
</dbReference>
<dbReference type="InterPro" id="IPR022755">
    <property type="entry name" value="Znf_C2H2_jaz"/>
</dbReference>
<dbReference type="Pfam" id="PF12171">
    <property type="entry name" value="zf-C2H2_jaz"/>
    <property type="match status" value="1"/>
</dbReference>
<proteinExistence type="inferred from homology"/>
<dbReference type="Pfam" id="PF21634">
    <property type="entry name" value="MOV-10_beta-barrel"/>
    <property type="match status" value="1"/>
</dbReference>
<dbReference type="GO" id="GO:0005524">
    <property type="term" value="F:ATP binding"/>
    <property type="evidence" value="ECO:0007669"/>
    <property type="project" value="UniProtKB-KW"/>
</dbReference>
<evidence type="ECO:0000256" key="9">
    <source>
        <dbReference type="ARBA" id="ARBA00047984"/>
    </source>
</evidence>
<evidence type="ECO:0000256" key="3">
    <source>
        <dbReference type="ARBA" id="ARBA00012552"/>
    </source>
</evidence>
<dbReference type="InterPro" id="IPR049080">
    <property type="entry name" value="MOV-10-like_beta-barrel"/>
</dbReference>
<evidence type="ECO:0000256" key="6">
    <source>
        <dbReference type="ARBA" id="ARBA00022771"/>
    </source>
</evidence>
<evidence type="ECO:0000256" key="7">
    <source>
        <dbReference type="ARBA" id="ARBA00022833"/>
    </source>
</evidence>
<dbReference type="InterPro" id="IPR003604">
    <property type="entry name" value="Matrin/U1-like-C_Znf_C2H2"/>
</dbReference>
<dbReference type="SMART" id="SM00355">
    <property type="entry name" value="ZnF_C2H2"/>
    <property type="match status" value="5"/>
</dbReference>
<dbReference type="InterPro" id="IPR013087">
    <property type="entry name" value="Znf_C2H2_type"/>
</dbReference>
<keyword evidence="7" id="KW-0862">Zinc</keyword>
<accession>A0A433DNR8</accession>
<comment type="subcellular location">
    <subcellularLocation>
        <location evidence="1">Cytoplasm</location>
    </subcellularLocation>
</comment>
<organism evidence="12 13">
    <name type="scientific">Jimgerdemannia flammicorona</name>
    <dbReference type="NCBI Taxonomy" id="994334"/>
    <lineage>
        <taxon>Eukaryota</taxon>
        <taxon>Fungi</taxon>
        <taxon>Fungi incertae sedis</taxon>
        <taxon>Mucoromycota</taxon>
        <taxon>Mucoromycotina</taxon>
        <taxon>Endogonomycetes</taxon>
        <taxon>Endogonales</taxon>
        <taxon>Endogonaceae</taxon>
        <taxon>Jimgerdemannia</taxon>
    </lineage>
</organism>
<dbReference type="AlphaFoldDB" id="A0A433DNR8"/>
<keyword evidence="5" id="KW-0479">Metal-binding</keyword>
<evidence type="ECO:0000256" key="10">
    <source>
        <dbReference type="PROSITE-ProRule" id="PRU00042"/>
    </source>
</evidence>
<sequence>MQNSPVPKSYCQLCKKKYKDAAGLEFHRNSKKHQQKLPHTCEICQGQVPNFDALKVHVQQMAHAALCCPTCHNFFPYKNDLDKHMKKRKHGRAPPSQTRSTNRPTNILATASARPKYHCDQCYITFSATTEFEQHTLSPDHLKTVQRQKVEKESLAKTNPRVPIHHCPACHLIMKSAQELRYHITEKKHIAQVQRMSTYLLNAGYEVDFGFVSSISGSGDPDVILAIANPFVSSYIELELTSIRRNQAPSTVYHTDQLDTSPFSIAISDGTTLGPLQSVSAKITFNPHGLHDGNYVMKAMLEFSTELAIPSETPVIFKIPVTLRATLGDVGLLAKLAPEGKYTRSPKTRDPDAFHAHDFNPGVKPPMLLVKSYKVPLGKNKIPNELLKLLARPLAEQVAMPRFKDLVPLTTATYEAYFSTMVHAEEHQMNIDIRAFDLRGVVIKKTGGGGAFVLEVPGLAENRPSVLYGDRVLLLPEGAAAEARPWEGFAHEIHETKVVLHFDNKFPVAWKKESRWDVRFTFSRTALQRMHESVKKMGGVLRQAQSPGDVWRQRLFPMRAYGHKQKQEKTELADMLRNLKTKDEKIGNNPEQLRAVAIALTGVHGSVPLLVFGPPGTGKTSTMIECIYQLLCHPSQAGKPVRILATAPTNLMTDLILQRLSPYFSPKEMIRVNAPSRGVPLLHPSLEPYCRLQKTYGRPLYNFPTLPELKSFNVVVSTCGAAGILYGIGGASLGFTHVFVDEAGQALEPEVLLALQLLENNLASGRVILCGDPYQLGPVVRSPLSKHFEYNISLLERLVRFSDSDAGAERKVIIMSTVRATKALVEMDKGHAIGFVGDPKRFNVAVTRARALCCVIGDARVLKEDPWWREWIEFVKRGGGWVGPEVEFEDDVEGLANAVQELSVVEEDEDEEGEEDAIHGLVVGDTEKSDVNSDDDDVVFVAGERGGASGDGNDVVVAPNAELQWRELE</sequence>
<dbReference type="EC" id="3.6.4.13" evidence="3"/>
<dbReference type="PANTHER" id="PTHR45418">
    <property type="entry name" value="CANCER/TESTIS ANTIGEN 55"/>
    <property type="match status" value="1"/>
</dbReference>
<keyword evidence="8" id="KW-0943">RNA-mediated gene silencing</keyword>
<dbReference type="Proteomes" id="UP000268093">
    <property type="component" value="Unassembled WGS sequence"/>
</dbReference>
<comment type="caution">
    <text evidence="12">The sequence shown here is derived from an EMBL/GenBank/DDBJ whole genome shotgun (WGS) entry which is preliminary data.</text>
</comment>
<dbReference type="InterPro" id="IPR026122">
    <property type="entry name" value="MOV-10/SDE3_DEXXQ/H-box"/>
</dbReference>
<evidence type="ECO:0000256" key="1">
    <source>
        <dbReference type="ARBA" id="ARBA00004496"/>
    </source>
</evidence>
<dbReference type="InterPro" id="IPR036236">
    <property type="entry name" value="Znf_C2H2_sf"/>
</dbReference>
<dbReference type="Pfam" id="PF13086">
    <property type="entry name" value="AAA_11"/>
    <property type="match status" value="2"/>
</dbReference>
<dbReference type="CDD" id="cd18038">
    <property type="entry name" value="DEXXQc_Helz-like"/>
    <property type="match status" value="1"/>
</dbReference>
<dbReference type="GO" id="GO:0032574">
    <property type="term" value="F:5'-3' RNA helicase activity"/>
    <property type="evidence" value="ECO:0007669"/>
    <property type="project" value="InterPro"/>
</dbReference>
<dbReference type="GO" id="GO:0008270">
    <property type="term" value="F:zinc ion binding"/>
    <property type="evidence" value="ECO:0007669"/>
    <property type="project" value="UniProtKB-KW"/>
</dbReference>
<dbReference type="PANTHER" id="PTHR45418:SF5">
    <property type="entry name" value="BRCA2-INTERACTING PROTEIN-LIKE-RELATED"/>
    <property type="match status" value="1"/>
</dbReference>
<dbReference type="OrthoDB" id="6513042at2759"/>
<evidence type="ECO:0000313" key="13">
    <source>
        <dbReference type="Proteomes" id="UP000268093"/>
    </source>
</evidence>
<evidence type="ECO:0000313" key="12">
    <source>
        <dbReference type="EMBL" id="RUP52346.1"/>
    </source>
</evidence>
<keyword evidence="13" id="KW-1185">Reference proteome</keyword>
<dbReference type="SUPFAM" id="SSF57667">
    <property type="entry name" value="beta-beta-alpha zinc fingers"/>
    <property type="match status" value="2"/>
</dbReference>
<dbReference type="GO" id="GO:0003723">
    <property type="term" value="F:RNA binding"/>
    <property type="evidence" value="ECO:0007669"/>
    <property type="project" value="InterPro"/>
</dbReference>
<evidence type="ECO:0000256" key="4">
    <source>
        <dbReference type="ARBA" id="ARBA00022490"/>
    </source>
</evidence>
<dbReference type="Gene3D" id="3.30.160.60">
    <property type="entry name" value="Classic Zinc Finger"/>
    <property type="match status" value="1"/>
</dbReference>
<dbReference type="GO" id="GO:0016787">
    <property type="term" value="F:hydrolase activity"/>
    <property type="evidence" value="ECO:0007669"/>
    <property type="project" value="UniProtKB-KW"/>
</dbReference>